<dbReference type="PROSITE" id="PS00135">
    <property type="entry name" value="TRYPSIN_SER"/>
    <property type="match status" value="11"/>
</dbReference>
<feature type="domain" description="Peptidase S1" evidence="4">
    <location>
        <begin position="3289"/>
        <end position="3508"/>
    </location>
</feature>
<feature type="domain" description="Peptidase S1" evidence="4">
    <location>
        <begin position="930"/>
        <end position="1163"/>
    </location>
</feature>
<dbReference type="Proteomes" id="UP000504632">
    <property type="component" value="Chromosome 5"/>
</dbReference>
<dbReference type="CDD" id="cd00190">
    <property type="entry name" value="Tryp_SPc"/>
    <property type="match status" value="11"/>
</dbReference>
<proteinExistence type="predicted"/>
<evidence type="ECO:0000256" key="3">
    <source>
        <dbReference type="SAM" id="SignalP"/>
    </source>
</evidence>
<dbReference type="PROSITE" id="PS50240">
    <property type="entry name" value="TRYPSIN_DOM"/>
    <property type="match status" value="12"/>
</dbReference>
<dbReference type="InterPro" id="IPR043504">
    <property type="entry name" value="Peptidase_S1_PA_chymotrypsin"/>
</dbReference>
<evidence type="ECO:0000313" key="5">
    <source>
        <dbReference type="Proteomes" id="UP000504632"/>
    </source>
</evidence>
<dbReference type="OrthoDB" id="10002959at2759"/>
<reference evidence="6" key="1">
    <citation type="submission" date="2025-08" db="UniProtKB">
        <authorList>
            <consortium name="RefSeq"/>
        </authorList>
    </citation>
    <scope>IDENTIFICATION</scope>
</reference>
<dbReference type="SUPFAM" id="SSF50494">
    <property type="entry name" value="Trypsin-like serine proteases"/>
    <property type="match status" value="12"/>
</dbReference>
<dbReference type="SMART" id="SM00020">
    <property type="entry name" value="Tryp_SPc"/>
    <property type="match status" value="12"/>
</dbReference>
<keyword evidence="1" id="KW-1015">Disulfide bond</keyword>
<dbReference type="InParanoid" id="A0A6J2VG70"/>
<feature type="domain" description="Peptidase S1" evidence="4">
    <location>
        <begin position="2131"/>
        <end position="2364"/>
    </location>
</feature>
<evidence type="ECO:0000256" key="1">
    <source>
        <dbReference type="ARBA" id="ARBA00023157"/>
    </source>
</evidence>
<feature type="domain" description="Peptidase S1" evidence="4">
    <location>
        <begin position="328"/>
        <end position="561"/>
    </location>
</feature>
<dbReference type="Pfam" id="PF00089">
    <property type="entry name" value="Trypsin"/>
    <property type="match status" value="12"/>
</dbReference>
<feature type="domain" description="Peptidase S1" evidence="4">
    <location>
        <begin position="2718"/>
        <end position="2951"/>
    </location>
</feature>
<feature type="domain" description="Peptidase S1" evidence="4">
    <location>
        <begin position="36"/>
        <end position="269"/>
    </location>
</feature>
<dbReference type="InterPro" id="IPR001314">
    <property type="entry name" value="Peptidase_S1A"/>
</dbReference>
<dbReference type="RefSeq" id="XP_030630912.1">
    <property type="nucleotide sequence ID" value="XM_030775052.1"/>
</dbReference>
<feature type="domain" description="Peptidase S1" evidence="4">
    <location>
        <begin position="3010"/>
        <end position="3243"/>
    </location>
</feature>
<organism evidence="5 6">
    <name type="scientific">Chanos chanos</name>
    <name type="common">Milkfish</name>
    <name type="synonym">Mugil chanos</name>
    <dbReference type="NCBI Taxonomy" id="29144"/>
    <lineage>
        <taxon>Eukaryota</taxon>
        <taxon>Metazoa</taxon>
        <taxon>Chordata</taxon>
        <taxon>Craniata</taxon>
        <taxon>Vertebrata</taxon>
        <taxon>Euteleostomi</taxon>
        <taxon>Actinopterygii</taxon>
        <taxon>Neopterygii</taxon>
        <taxon>Teleostei</taxon>
        <taxon>Ostariophysi</taxon>
        <taxon>Gonorynchiformes</taxon>
        <taxon>Chanidae</taxon>
        <taxon>Chanos</taxon>
    </lineage>
</organism>
<keyword evidence="2" id="KW-0378">Hydrolase</keyword>
<feature type="domain" description="Peptidase S1" evidence="4">
    <location>
        <begin position="635"/>
        <end position="868"/>
    </location>
</feature>
<dbReference type="GO" id="GO:0004252">
    <property type="term" value="F:serine-type endopeptidase activity"/>
    <property type="evidence" value="ECO:0007669"/>
    <property type="project" value="InterPro"/>
</dbReference>
<keyword evidence="3" id="KW-0732">Signal</keyword>
<keyword evidence="5" id="KW-1185">Reference proteome</keyword>
<dbReference type="GO" id="GO:0006508">
    <property type="term" value="P:proteolysis"/>
    <property type="evidence" value="ECO:0007669"/>
    <property type="project" value="UniProtKB-KW"/>
</dbReference>
<dbReference type="PRINTS" id="PR00722">
    <property type="entry name" value="CHYMOTRYPSIN"/>
</dbReference>
<feature type="domain" description="Peptidase S1" evidence="4">
    <location>
        <begin position="1237"/>
        <end position="1470"/>
    </location>
</feature>
<evidence type="ECO:0000256" key="2">
    <source>
        <dbReference type="RuleBase" id="RU363034"/>
    </source>
</evidence>
<dbReference type="InterPro" id="IPR027284">
    <property type="entry name" value="Hepatocyte_GF"/>
</dbReference>
<feature type="signal peptide" evidence="3">
    <location>
        <begin position="1"/>
        <end position="22"/>
    </location>
</feature>
<keyword evidence="2" id="KW-0645">Protease</keyword>
<dbReference type="InterPro" id="IPR024174">
    <property type="entry name" value="HGF/MST1"/>
</dbReference>
<accession>A0A6J2VG70</accession>
<keyword evidence="2" id="KW-0720">Serine protease</keyword>
<evidence type="ECO:0000259" key="4">
    <source>
        <dbReference type="PROSITE" id="PS50240"/>
    </source>
</evidence>
<dbReference type="PANTHER" id="PTHR24253">
    <property type="entry name" value="TRANSMEMBRANE PROTEASE SERINE"/>
    <property type="match status" value="1"/>
</dbReference>
<name>A0A6J2VG70_CHACN</name>
<dbReference type="FunFam" id="2.40.10.10:FF:000057">
    <property type="entry name" value="Zgc:100868"/>
    <property type="match status" value="11"/>
</dbReference>
<dbReference type="PANTHER" id="PTHR24253:SF171">
    <property type="entry name" value="SERINE PROTEASE 56-LIKE"/>
    <property type="match status" value="1"/>
</dbReference>
<dbReference type="InterPro" id="IPR018114">
    <property type="entry name" value="TRYPSIN_HIS"/>
</dbReference>
<evidence type="ECO:0000313" key="6">
    <source>
        <dbReference type="RefSeq" id="XP_030630912.1"/>
    </source>
</evidence>
<feature type="chain" id="PRO_5026663065" evidence="3">
    <location>
        <begin position="23"/>
        <end position="3557"/>
    </location>
</feature>
<dbReference type="InterPro" id="IPR001254">
    <property type="entry name" value="Trypsin_dom"/>
</dbReference>
<feature type="domain" description="Peptidase S1" evidence="4">
    <location>
        <begin position="2423"/>
        <end position="2656"/>
    </location>
</feature>
<dbReference type="InterPro" id="IPR033116">
    <property type="entry name" value="TRYPSIN_SER"/>
</dbReference>
<dbReference type="InterPro" id="IPR009003">
    <property type="entry name" value="Peptidase_S1_PA"/>
</dbReference>
<protein>
    <submittedName>
        <fullName evidence="6">Uncharacterized protein LOC115812568</fullName>
    </submittedName>
</protein>
<gene>
    <name evidence="6" type="primary">LOC115812568</name>
</gene>
<dbReference type="PIRSF" id="PIRSF500183">
    <property type="entry name" value="Hepatocyte_GF"/>
    <property type="match status" value="1"/>
</dbReference>
<dbReference type="Gene3D" id="2.40.10.10">
    <property type="entry name" value="Trypsin-like serine proteases"/>
    <property type="match status" value="13"/>
</dbReference>
<sequence length="3557" mass="373163">MSLTEWPYVVVLTCLWLHGSYGQLDVCGRTPLNNRIVGGQDAPAGSWPWQASLHKFGGHVCGGSLINKEWVLSAAHCFSSFSTTGWTVYLGRQNQEGSNPNEVSRGVTAIVVHPSYDSDSLDNDIALLKLSSPVTFTDYIGPVCLAASGSTFPNGTDSWVTGWGTIGEGEPLPSPQTLQEVEVPVVGNRQCSCLNGVGTITDNMICAGLLEGGKDSCQGDSGGPMVTKPNSVWIQTGVVSFGFGCARPNLPGVYARVSRYETWISSQISSDPPGFVRFTASGVDSDSSYSCPGLPPPVTTAPEIPTTTVASGLISAEVCGRTPLNNRIVGGQDAPAGSWPWQASLHRFGSHVCGGSLINREWVISAAHCFSSFSTTGWTVYLGRQNQEGSNPNEVSRGVTAIVVHPSYDSDSLDNDIALLKLSSPVTFTDYIGPVCLAASGSTFPNGTDSWVTGWGTIGEGEPLPSPQTLQEVEVPVVGNRQCSCLNGVGTITDNMICAGLLEGGKDSCQGDSGGPMVTKPNSVWIQTGVVSFGFGCARPNLPGVYARVSRYETWISSQISSDPPGFVRFTASGVDSDSSYSCPGLPPPVTTAPEIPTTTVASGLISAEDIRVCGFPTLACLVSVCGRTPLNNRIVGGQDAPAGSWPWQASLHRFGSHVCGGSLINREWVISAAHCFSSFSTTGWTVYLGRQNQEGSNPNEVSRGVTAIVVHPSYDSDSLDNDIALLKLSSPVTFTDYIGPVCLAASGSTFPNGTDSWVTGWGTIGEGEPLPSPQTLQEVEVPVVGNRQCSCLNGVGTITDNMICAGLLEGGKDSCQGDSGGPMVTKPNSVWIQTGVVSFGFGCARPNLPGVYARVSRYETWISSQISSDPPGFVRFTASGVDSDSSYSCPGLPPPVTTAPEIPTTTVASGLISAEGQHICGRTPLNNRIVGGQDAPAGSWPWQASLHRFGSHVCGGSLINREWVISAAHCFSSFSTTGWTVYLGRQNQEGSNPNEVSRGVTAIVVHPSYDSDSLDNDIALLKLSSPVTFTDYIGPVCLAASGSTFPNGTDSWVTGWGTIGEGEPLPSPQTLQEVEVPVVGNRQCSCLNGVGTITDNMICAGLLEGGKDSCQGDSGGPMVTKPNSVWIQTGVVSFGFGCARPNLPGVYARVSRYETWISSQISSDPPGFVRFTASGVDSDSSYSCPGLPPPVTTAPEIPTTTVASGLISAEDIRVCGFPTLACLVSVCGRTPLNNRIVGGQDAPAGSWPWQASLHRFGSHVCGGSLINREWVISAAHCFSSFSTTGWTVYLGRQNQEGSNPNEVSRGVTAIVVHPSYDSDSLDNDIALLKLSSPVTFTDYIGPVCLAASGSTFPNGTDSWVTGWGTIGEGEPLPSPQTLQEVEVPVVGNRQCSCLNGVGTITDNMICAGLLEGGKDSCQGDSGGPMVTKPNSVWIQTGVVSFGFGCARPNLPGVYARVSRYETWISSQISSDPPGFVRFTASGVDSDSSYSCPGLPPPVTTAPEIPTTTVASGLISAEVCGRTPLNNRIVGGQDAPAGSWPWQASLHRFGSHVCGGSLINREWVISAAHCFSSFSTTGWTVYLGRQNQEGSNPNEVSRGVTAIVAHPSYDSDSLDNDIALLKLSSPVTFTDYIGPVCLAASGSTFPNGTDSWVTGWGTIGEGEPLPSPQTLQEVEVPVVGNRQCSCLNGVGTITDNMICAGLLEGGKDSCQGDSGGPMVTKPNSVWIQTGVVSFGFGCARPNLPGVYARVSRYETWISSQISSDPPGFVRFTASGVDSDSSYSCPGLPPPVTTAPEIPTTTVASGLISAEDIRVCGFPTLACLVSVCGRTPLNNRIVGGQDAPAGSWPWQASLHRFGSHVCGGSLINREWVISAAHCFSSFSTTGWTVYLGRQNQEGSNPNEVSRGVTAIVVHPSYDSDSLDNDIALLKLSSPVTFTDYIGPVCLAASGSTFPNGTDSWVTGWGTIGEGEPLPSPQTLQEVEVPVVGNRQCSCLNGVGTITDNMICAGLLEGGKDSCQGDSGGPMVTKPNSVWIQTGVVSFGFGCARPNLPGVYARVSRYETWISSQISSDPPGFVRFTASGVDSDSSYSCPGLPPPVTTAPEIPTTTVASGLFSAEGQHICGRTPLNNRIVGGQDAPAGSWPWQASLHRFGSHVCGGSLINREWVVSAAHCFSSPSTTGWIVYLGRQNQEGSNPNEVFRSVSAIVLHPSYDSDTNDNDIALLKLSSPVTFTDYVGPVCLAASGSTFPNGTDSWVTGWGTIGEGELLPSPQTLQEVEVPVVGNRQCSCLNGVGTITDNMICAGLLEGGKDSCQGDSGGPMVTKPNSVWIQTGVVSFGFGCARPNLPGVYARVSRYETWISSQISSDPPGFVRFTASGVDSDSSYSCPGLPPPVTTAPEIPTTTVASGLFSAEVCGRTPLNNRIVGGQDAPAGSWPWQASLHRFGSHVCGGSLINREWVVSAAHCFSSPSTTGWIVYLGRQNQEGSNPNEVFRSVSAIVLHPSYDSDTNDNDIALLKLSSPVTFTDYVGPVCLAASGSTFPNGTDSWVTGWGTIGEGEPLPSPQTLQEVEVPVVGNRQCSCLNGVGTITDNMICAGLLEGGKDSCQGDSGGPMVTKPNSVWIQTGVVSFGFGCARPNLPGVYARVSRYETWISSQISSDPPGFVRFTASGVDSDSSYSCPGLPPPVTTAPEIPTTTVASGLFSAEGQHICGRTPLNNRIVGGQDAPAGSWPWQASLHRFGSHVCGGSLINREWVVSAAHCFSSPSTTGWIVYLGRQNQEGSNPNEVFRSVSAIVLHPSYDSDTNDNDIALLKLSSPVTFTDYVGPVCLAASGSTFPNGTDSWVTGWGTIGEGEPLPSPQTLQEVEVPVVGNRQCSCLNGVGTITDNMICAGLLEGGKDSCQGDSGGPMVTKPNSVWIQTGVVSFGFGCARPNLPGVYARVSRYETWISSQISSDPPGFVRFTASGVDSDSSYSCPGLPPPVTTAPEIPTTTVASGLFSAEVCGRTPLNNRIVGGQDAPAGSWPWQASLHRFGSHVCGGSLINREWVVSAAHCFSSPSTTGWIVYLGRQNQEGSNPNEVFRSVSAIVLHPSYDSDTNDNDIALLKLSSPVTFTDYVGPVCLAASGSTFPNGTDSWVTGWGTIGEGELLPSPQTLQEVEVPVVGNRQCSCLNGVGTITDNMICAGLLEGGKDSCQGDSGGPMVTKPNSVWIQTGVVSFGFGCARPNLPGVYARVSRYETWISSQISSDPPGFVRFTASGVDSDSSYSCPGLLPLTTTVPQTVVCGEAPLNTRFGGSSLVGNGAWPWMVSLQFNGAHVCGGSLLSEEFVLSSANCFSSYPLNASGWTAFLGSQPGNNTSDTFLLSLGVANITLSNLTDVSNLAVVQLQTSVVFTDYIQPLCVDLDDQKTFPLGSTCWVTGWGQGDNNSTNFVLKELQTTVTDCGNITFSDNICIEAVDIQEGDFGGPLMCKSDLSWYQAGVIMPAAEDTRAANIQVFSKISQFGEFLRDTVGDLPSPRTTVAPTTSTTKSTVRPLSTAPQSLSLSFFLIVSPLLISLSMIS</sequence>
<feature type="domain" description="Peptidase S1" evidence="4">
    <location>
        <begin position="1529"/>
        <end position="1762"/>
    </location>
</feature>
<feature type="domain" description="Peptidase S1" evidence="4">
    <location>
        <begin position="1836"/>
        <end position="2069"/>
    </location>
</feature>
<dbReference type="PROSITE" id="PS00134">
    <property type="entry name" value="TRYPSIN_HIS"/>
    <property type="match status" value="11"/>
</dbReference>
<dbReference type="PIRSF" id="PIRSF001152">
    <property type="entry name" value="HGF_MST1"/>
    <property type="match status" value="1"/>
</dbReference>
<dbReference type="GeneID" id="115812568"/>